<evidence type="ECO:0000313" key="2">
    <source>
        <dbReference type="Proteomes" id="UP001163687"/>
    </source>
</evidence>
<keyword evidence="2" id="KW-1185">Reference proteome</keyword>
<dbReference type="AlphaFoldDB" id="A0AA35CPK2"/>
<reference evidence="1" key="1">
    <citation type="submission" date="2022-03" db="EMBL/GenBank/DDBJ databases">
        <title>Complete genome sequence of Caldinitratiruptor microaerophilus.</title>
        <authorList>
            <person name="Mukaiyama R."/>
            <person name="Nishiyama T."/>
            <person name="Ueda K."/>
        </authorList>
    </citation>
    <scope>NUCLEOTIDE SEQUENCE</scope>
    <source>
        <strain evidence="1">JCM 16183</strain>
    </source>
</reference>
<dbReference type="KEGG" id="cmic:caldi_25710"/>
<organism evidence="1 2">
    <name type="scientific">Caldinitratiruptor microaerophilus</name>
    <dbReference type="NCBI Taxonomy" id="671077"/>
    <lineage>
        <taxon>Bacteria</taxon>
        <taxon>Bacillati</taxon>
        <taxon>Bacillota</taxon>
        <taxon>Clostridia</taxon>
        <taxon>Eubacteriales</taxon>
        <taxon>Symbiobacteriaceae</taxon>
        <taxon>Caldinitratiruptor</taxon>
    </lineage>
</organism>
<gene>
    <name evidence="1" type="ORF">caldi_25710</name>
</gene>
<dbReference type="Proteomes" id="UP001163687">
    <property type="component" value="Chromosome"/>
</dbReference>
<sequence length="65" mass="7191">MHQYTAAEALMLSEALRGAAASAQAAMLEAQSCQDPQLRQFLQSEAQRHRQSVQKIQQMLGAQPH</sequence>
<dbReference type="EMBL" id="AP025628">
    <property type="protein sequence ID" value="BDG61481.1"/>
    <property type="molecule type" value="Genomic_DNA"/>
</dbReference>
<accession>A0AA35CPK2</accession>
<evidence type="ECO:0000313" key="1">
    <source>
        <dbReference type="EMBL" id="BDG61481.1"/>
    </source>
</evidence>
<protein>
    <submittedName>
        <fullName evidence="1">Uncharacterized protein</fullName>
    </submittedName>
</protein>
<name>A0AA35CPK2_9FIRM</name>
<dbReference type="RefSeq" id="WP_264842127.1">
    <property type="nucleotide sequence ID" value="NZ_AP025628.1"/>
</dbReference>
<proteinExistence type="predicted"/>